<dbReference type="AlphaFoldDB" id="A0A7W7Q480"/>
<feature type="compositionally biased region" description="Basic and acidic residues" evidence="1">
    <location>
        <begin position="22"/>
        <end position="31"/>
    </location>
</feature>
<proteinExistence type="predicted"/>
<feature type="compositionally biased region" description="Pro residues" evidence="1">
    <location>
        <begin position="106"/>
        <end position="116"/>
    </location>
</feature>
<protein>
    <recommendedName>
        <fullName evidence="5">SHOCT domain-containing protein</fullName>
    </recommendedName>
</protein>
<keyword evidence="4" id="KW-1185">Reference proteome</keyword>
<dbReference type="RefSeq" id="WP_184810941.1">
    <property type="nucleotide sequence ID" value="NZ_JACHJQ010000003.1"/>
</dbReference>
<organism evidence="3 4">
    <name type="scientific">Actinophytocola algeriensis</name>
    <dbReference type="NCBI Taxonomy" id="1768010"/>
    <lineage>
        <taxon>Bacteria</taxon>
        <taxon>Bacillati</taxon>
        <taxon>Actinomycetota</taxon>
        <taxon>Actinomycetes</taxon>
        <taxon>Pseudonocardiales</taxon>
        <taxon>Pseudonocardiaceae</taxon>
    </lineage>
</organism>
<sequence>MSWQDELAQLDSALASGQISADEYRTRRDRVIAQASGQSAPEQQQQQQPQGAEPTAVFRPVQPPPQQADRTQVVSGQGPGNEHTQVVGRQDADSTQIVPNIQQQPHFPPPQPPPPWESQQPHPQAMTPPPWANEDLPPEFGQQSWPRQGPEVFAEKSGGGTGKVVGIIVAVVVVLALAGGAVWFFGFKDSGNNQADNKTTEQTQPETTSSKPPPPDIPEGPFLDLPGDKVFNRTVPIAQAVAEKLPTETEAKLLQSVGVSEVSGLVAEDNDLRSGLWAFKVDETGDPAAVLAAMDQLYQQAKYELVSEENGVKVRKLAAATPDAPTVFRAHYVTEDGYLVRVEVYGADSANVESTFNDLLADETDEFAPVS</sequence>
<evidence type="ECO:0000313" key="3">
    <source>
        <dbReference type="EMBL" id="MBB4906782.1"/>
    </source>
</evidence>
<name>A0A7W7Q480_9PSEU</name>
<reference evidence="3 4" key="1">
    <citation type="submission" date="2020-08" db="EMBL/GenBank/DDBJ databases">
        <title>Genomic Encyclopedia of Type Strains, Phase III (KMG-III): the genomes of soil and plant-associated and newly described type strains.</title>
        <authorList>
            <person name="Whitman W."/>
        </authorList>
    </citation>
    <scope>NUCLEOTIDE SEQUENCE [LARGE SCALE GENOMIC DNA]</scope>
    <source>
        <strain evidence="3 4">CECT 8960</strain>
    </source>
</reference>
<keyword evidence="2" id="KW-1133">Transmembrane helix</keyword>
<evidence type="ECO:0000313" key="4">
    <source>
        <dbReference type="Proteomes" id="UP000520767"/>
    </source>
</evidence>
<evidence type="ECO:0000256" key="1">
    <source>
        <dbReference type="SAM" id="MobiDB-lite"/>
    </source>
</evidence>
<accession>A0A7W7Q480</accession>
<feature type="compositionally biased region" description="Low complexity" evidence="1">
    <location>
        <begin position="200"/>
        <end position="210"/>
    </location>
</feature>
<dbReference type="EMBL" id="JACHJQ010000003">
    <property type="protein sequence ID" value="MBB4906782.1"/>
    <property type="molecule type" value="Genomic_DNA"/>
</dbReference>
<feature type="region of interest" description="Disordered" evidence="1">
    <location>
        <begin position="14"/>
        <end position="159"/>
    </location>
</feature>
<evidence type="ECO:0008006" key="5">
    <source>
        <dbReference type="Google" id="ProtNLM"/>
    </source>
</evidence>
<gene>
    <name evidence="3" type="ORF">FHR82_003002</name>
</gene>
<comment type="caution">
    <text evidence="3">The sequence shown here is derived from an EMBL/GenBank/DDBJ whole genome shotgun (WGS) entry which is preliminary data.</text>
</comment>
<dbReference type="Proteomes" id="UP000520767">
    <property type="component" value="Unassembled WGS sequence"/>
</dbReference>
<evidence type="ECO:0000256" key="2">
    <source>
        <dbReference type="SAM" id="Phobius"/>
    </source>
</evidence>
<feature type="region of interest" description="Disordered" evidence="1">
    <location>
        <begin position="192"/>
        <end position="225"/>
    </location>
</feature>
<feature type="compositionally biased region" description="Low complexity" evidence="1">
    <location>
        <begin position="33"/>
        <end position="53"/>
    </location>
</feature>
<feature type="transmembrane region" description="Helical" evidence="2">
    <location>
        <begin position="164"/>
        <end position="185"/>
    </location>
</feature>
<keyword evidence="2" id="KW-0472">Membrane</keyword>
<keyword evidence="2" id="KW-0812">Transmembrane</keyword>